<protein>
    <recommendedName>
        <fullName evidence="6">Peptidyl-prolyl cis-trans isomerase</fullName>
        <ecNumber evidence="6">5.2.1.8</ecNumber>
    </recommendedName>
</protein>
<evidence type="ECO:0000256" key="3">
    <source>
        <dbReference type="ARBA" id="ARBA00023110"/>
    </source>
</evidence>
<dbReference type="InterPro" id="IPR001179">
    <property type="entry name" value="PPIase_FKBP_dom"/>
</dbReference>
<dbReference type="PROSITE" id="PS50059">
    <property type="entry name" value="FKBP_PPIASE"/>
    <property type="match status" value="2"/>
</dbReference>
<keyword evidence="3 5" id="KW-0697">Rotamase</keyword>
<evidence type="ECO:0000256" key="1">
    <source>
        <dbReference type="ARBA" id="ARBA00000971"/>
    </source>
</evidence>
<keyword evidence="7" id="KW-0732">Signal</keyword>
<proteinExistence type="inferred from homology"/>
<evidence type="ECO:0000256" key="4">
    <source>
        <dbReference type="ARBA" id="ARBA00023235"/>
    </source>
</evidence>
<keyword evidence="4 5" id="KW-0413">Isomerase</keyword>
<evidence type="ECO:0000256" key="5">
    <source>
        <dbReference type="PROSITE-ProRule" id="PRU00277"/>
    </source>
</evidence>
<organism evidence="9 10">
    <name type="scientific">Geothrix oryzae</name>
    <dbReference type="NCBI Taxonomy" id="2927975"/>
    <lineage>
        <taxon>Bacteria</taxon>
        <taxon>Pseudomonadati</taxon>
        <taxon>Acidobacteriota</taxon>
        <taxon>Holophagae</taxon>
        <taxon>Holophagales</taxon>
        <taxon>Holophagaceae</taxon>
        <taxon>Geothrix</taxon>
    </lineage>
</organism>
<evidence type="ECO:0000256" key="2">
    <source>
        <dbReference type="ARBA" id="ARBA00006577"/>
    </source>
</evidence>
<evidence type="ECO:0000259" key="8">
    <source>
        <dbReference type="PROSITE" id="PS50059"/>
    </source>
</evidence>
<evidence type="ECO:0000313" key="9">
    <source>
        <dbReference type="EMBL" id="BDU69955.1"/>
    </source>
</evidence>
<comment type="catalytic activity">
    <reaction evidence="1 5 6">
        <text>[protein]-peptidylproline (omega=180) = [protein]-peptidylproline (omega=0)</text>
        <dbReference type="Rhea" id="RHEA:16237"/>
        <dbReference type="Rhea" id="RHEA-COMP:10747"/>
        <dbReference type="Rhea" id="RHEA-COMP:10748"/>
        <dbReference type="ChEBI" id="CHEBI:83833"/>
        <dbReference type="ChEBI" id="CHEBI:83834"/>
        <dbReference type="EC" id="5.2.1.8"/>
    </reaction>
</comment>
<accession>A0ABM8DSC3</accession>
<dbReference type="SUPFAM" id="SSF54534">
    <property type="entry name" value="FKBP-like"/>
    <property type="match status" value="2"/>
</dbReference>
<dbReference type="PANTHER" id="PTHR43811">
    <property type="entry name" value="FKBP-TYPE PEPTIDYL-PROLYL CIS-TRANS ISOMERASE FKPA"/>
    <property type="match status" value="1"/>
</dbReference>
<dbReference type="Pfam" id="PF00254">
    <property type="entry name" value="FKBP_C"/>
    <property type="match status" value="2"/>
</dbReference>
<name>A0ABM8DSC3_9BACT</name>
<reference evidence="10" key="1">
    <citation type="journal article" date="2023" name="Int. J. Syst. Evol. Microbiol.">
        <title>Mesoterricola silvestris gen. nov., sp. nov., Mesoterricola sediminis sp. nov., Geothrix oryzae sp. nov., Geothrix edaphica sp. nov., Geothrix rubra sp. nov., and Geothrix limicola sp. nov., six novel members of Acidobacteriota isolated from soils.</title>
        <authorList>
            <person name="Itoh H."/>
            <person name="Sugisawa Y."/>
            <person name="Mise K."/>
            <person name="Xu Z."/>
            <person name="Kuniyasu M."/>
            <person name="Ushijima N."/>
            <person name="Kawano K."/>
            <person name="Kobayashi E."/>
            <person name="Shiratori Y."/>
            <person name="Masuda Y."/>
            <person name="Senoo K."/>
        </authorList>
    </citation>
    <scope>NUCLEOTIDE SEQUENCE [LARGE SCALE GENOMIC DNA]</scope>
    <source>
        <strain evidence="10">Red222</strain>
    </source>
</reference>
<evidence type="ECO:0000256" key="7">
    <source>
        <dbReference type="SAM" id="SignalP"/>
    </source>
</evidence>
<dbReference type="Gene3D" id="3.10.50.40">
    <property type="match status" value="2"/>
</dbReference>
<dbReference type="Proteomes" id="UP001242010">
    <property type="component" value="Chromosome"/>
</dbReference>
<feature type="domain" description="PPIase FKBP-type" evidence="8">
    <location>
        <begin position="179"/>
        <end position="261"/>
    </location>
</feature>
<evidence type="ECO:0000313" key="10">
    <source>
        <dbReference type="Proteomes" id="UP001242010"/>
    </source>
</evidence>
<feature type="domain" description="PPIase FKBP-type" evidence="8">
    <location>
        <begin position="56"/>
        <end position="138"/>
    </location>
</feature>
<dbReference type="InterPro" id="IPR046357">
    <property type="entry name" value="PPIase_dom_sf"/>
</dbReference>
<keyword evidence="10" id="KW-1185">Reference proteome</keyword>
<feature type="chain" id="PRO_5047237531" description="Peptidyl-prolyl cis-trans isomerase" evidence="7">
    <location>
        <begin position="21"/>
        <end position="263"/>
    </location>
</feature>
<dbReference type="EMBL" id="AP027079">
    <property type="protein sequence ID" value="BDU69955.1"/>
    <property type="molecule type" value="Genomic_DNA"/>
</dbReference>
<sequence>MRLRTALCLSLAALATLAQGAPPDLLVPPAEALRTPGGVTYRVIQAGRGGTSPGPRDFVRAHLTGWGPDGATFIHTRSLDEAPYLSLERLMPGLRESLQAMVPGEQRRIWVPEALAFAGAKGRPAGTVVMDLELLDSVPDPSQAPPDVAAPPPDATTLRSGLAFRVLKPGSGTAHPARPSWISVHYSGWTTDGKLFDSSLKKGTSVPLQVKGTIEGWIEGLPLMVVGERRRFWIPEKLAYRGASGMPQGMLVFDVELMGIAPN</sequence>
<dbReference type="PANTHER" id="PTHR43811:SF19">
    <property type="entry name" value="39 KDA FK506-BINDING NUCLEAR PROTEIN"/>
    <property type="match status" value="1"/>
</dbReference>
<comment type="similarity">
    <text evidence="2 6">Belongs to the FKBP-type PPIase family.</text>
</comment>
<feature type="signal peptide" evidence="7">
    <location>
        <begin position="1"/>
        <end position="20"/>
    </location>
</feature>
<dbReference type="EC" id="5.2.1.8" evidence="6"/>
<evidence type="ECO:0000256" key="6">
    <source>
        <dbReference type="RuleBase" id="RU003915"/>
    </source>
</evidence>
<gene>
    <name evidence="9" type="ORF">GETHOR_20560</name>
</gene>